<dbReference type="CDD" id="cd17982">
    <property type="entry name" value="DEXHc_DHX37"/>
    <property type="match status" value="1"/>
</dbReference>
<evidence type="ECO:0000313" key="12">
    <source>
        <dbReference type="Proteomes" id="UP001222932"/>
    </source>
</evidence>
<dbReference type="InterPro" id="IPR011545">
    <property type="entry name" value="DEAD/DEAH_box_helicase_dom"/>
</dbReference>
<sequence length="1281" mass="138517">MPPPVRERYNAKARGSVSGGGSHKNRKRKALREAEPEDSKPAQPHHVPGMSSKKRKRLDSYIHKKLQLERRDETIQKLAAMQNSEASMSMISSAGLGQNPFAPPTALQRAEIAEDRAVRRGIEKLKRRQGAAESDSEEEEGRRVEMVATAPGQEEIETTVLETKAERKAREKAEARGSGKLSMPKKAGWNPALKTRGESSSEFDSSDSGEDSESEAEIEKAYEPIEASKPAGSALKPVGGALKPTGSVLKSSTGNALKTSTGSALKSATGSALKAVPGSGLKASVGGALKTAADGSTYHPRVVTRGPKKFAPARRQQESSDISDEDEDSDEDDSDEDDSDNEGVSDESNDEADSDEESGSDEDDGDEEMEEGDGAEATPKRKVNFKEWALKQMGSADAEQSLAPDLLSAPVQPKNTPAPKTGEFVGPMGAHYNIPTTSLLTGGEGSAARPALKRRPSVVKARMELPILAEEQPIVEAVRMHPVVIICGETGSGKTTQVPQMLYEAGFGFPGSANPGMVAVTQPRRVAAVSLAERVRDELGLAPSSGLVAHQIRYSSTTAPETAIKFMTDGVLLRELANDFLLSRYSVVVVDEAHERGVNTDVLIGVLSRVARLREKRWSETAGSADRLSPLRLVIMSATLRVADFAENATLFATPPPVIHIGARQHPVTIHFSRRTVSDYVGEAYKKVCKIHSRLPAGTILVFLTGQSEITGLCRRLEAKFGDKKKGKMQAMVEDEGQLKPEVTEAEDVDLGGDKDLAADVDDGIAESDDEALDTEDEDDLGIEDTDMPLTVLPLYSLLSQDAQMAVFRPPPEGHRLVIVATNVAETSLTIPGVRYVVDSGRAKERQYDHASGVQTFAVSWISKASAAQRAGRAGRTGPGHCYRLYSSALYEDHMPAFGEPEILRMPIEGVVLNMKAMNIDAVVNFPFPTPPDRQALRRAEALLTHLGALDRPSTTRMVAGVLKTGSTGGKITELGRAMAAYPVSPRFAKMLAVGKENGCLSFVIAIVAGLSVGDPFVHENALEADSDEEGEREAELAGITSDAVRDKERRRDVRSRFFKKHAAFDSGESDMFKLLSAIGAYEHTPTASFCVEYFLRPKAMQEIQQLRGQIARIAGSPMTRMAPPSPKERKILRQILCAGFIDQVAVLESIASKKGSSAHSSARGVPYRALGVPEPVYLHPSSVLFHHTPPDYLVFSEVVRTARVCLKGVTKVQGSWLAVLGKDMCTFSRPLETPGMRAKSVTATEREVVVVPHFSDLGVDLPPVKRKQRREGTRWVTLEE</sequence>
<dbReference type="EMBL" id="BTCM01000005">
    <property type="protein sequence ID" value="GMK58123.1"/>
    <property type="molecule type" value="Genomic_DNA"/>
</dbReference>
<feature type="region of interest" description="Disordered" evidence="8">
    <location>
        <begin position="1"/>
        <end position="62"/>
    </location>
</feature>
<dbReference type="GO" id="GO:0016787">
    <property type="term" value="F:hydrolase activity"/>
    <property type="evidence" value="ECO:0007669"/>
    <property type="project" value="UniProtKB-KW"/>
</dbReference>
<evidence type="ECO:0000256" key="1">
    <source>
        <dbReference type="ARBA" id="ARBA00008792"/>
    </source>
</evidence>
<feature type="compositionally biased region" description="Basic and acidic residues" evidence="8">
    <location>
        <begin position="163"/>
        <end position="177"/>
    </location>
</feature>
<protein>
    <recommendedName>
        <fullName evidence="2">RNA helicase</fullName>
        <ecNumber evidence="2">3.6.4.13</ecNumber>
    </recommendedName>
</protein>
<dbReference type="PROSITE" id="PS00690">
    <property type="entry name" value="DEAH_ATP_HELICASE"/>
    <property type="match status" value="1"/>
</dbReference>
<dbReference type="Pfam" id="PF21010">
    <property type="entry name" value="HA2_C"/>
    <property type="match status" value="1"/>
</dbReference>
<dbReference type="SMART" id="SM00847">
    <property type="entry name" value="HA2"/>
    <property type="match status" value="1"/>
</dbReference>
<evidence type="ECO:0000256" key="3">
    <source>
        <dbReference type="ARBA" id="ARBA00022741"/>
    </source>
</evidence>
<feature type="compositionally biased region" description="Polar residues" evidence="8">
    <location>
        <begin position="248"/>
        <end position="270"/>
    </location>
</feature>
<dbReference type="GO" id="GO:0003723">
    <property type="term" value="F:RNA binding"/>
    <property type="evidence" value="ECO:0007669"/>
    <property type="project" value="TreeGrafter"/>
</dbReference>
<comment type="similarity">
    <text evidence="1">Belongs to the DEAD box helicase family. DEAH subfamily.</text>
</comment>
<dbReference type="InterPro" id="IPR014001">
    <property type="entry name" value="Helicase_ATP-bd"/>
</dbReference>
<dbReference type="Pfam" id="PF00270">
    <property type="entry name" value="DEAD"/>
    <property type="match status" value="1"/>
</dbReference>
<dbReference type="Gene3D" id="3.40.50.300">
    <property type="entry name" value="P-loop containing nucleotide triphosphate hydrolases"/>
    <property type="match status" value="2"/>
</dbReference>
<dbReference type="Pfam" id="PF04408">
    <property type="entry name" value="WHD_HA2"/>
    <property type="match status" value="1"/>
</dbReference>
<feature type="compositionally biased region" description="Basic and acidic residues" evidence="8">
    <location>
        <begin position="1"/>
        <end position="10"/>
    </location>
</feature>
<dbReference type="SMART" id="SM00487">
    <property type="entry name" value="DEXDc"/>
    <property type="match status" value="1"/>
</dbReference>
<feature type="region of interest" description="Disordered" evidence="8">
    <location>
        <begin position="124"/>
        <end position="382"/>
    </location>
</feature>
<keyword evidence="12" id="KW-1185">Reference proteome</keyword>
<feature type="compositionally biased region" description="Acidic residues" evidence="8">
    <location>
        <begin position="321"/>
        <end position="374"/>
    </location>
</feature>
<name>A0AAD3TWB0_9TREE</name>
<feature type="compositionally biased region" description="Basic and acidic residues" evidence="8">
    <location>
        <begin position="31"/>
        <end position="40"/>
    </location>
</feature>
<reference evidence="11" key="2">
    <citation type="submission" date="2023-06" db="EMBL/GenBank/DDBJ databases">
        <authorList>
            <person name="Kobayashi Y."/>
            <person name="Kayamori A."/>
            <person name="Aoki K."/>
            <person name="Shiwa Y."/>
            <person name="Fujita N."/>
            <person name="Sugita T."/>
            <person name="Iwasaki W."/>
            <person name="Tanaka N."/>
            <person name="Takashima M."/>
        </authorList>
    </citation>
    <scope>NUCLEOTIDE SEQUENCE</scope>
    <source>
        <strain evidence="11">HIS016</strain>
    </source>
</reference>
<keyword evidence="4" id="KW-0378">Hydrolase</keyword>
<dbReference type="InterPro" id="IPR002464">
    <property type="entry name" value="DNA/RNA_helicase_DEAH_CS"/>
</dbReference>
<evidence type="ECO:0000256" key="7">
    <source>
        <dbReference type="ARBA" id="ARBA00047984"/>
    </source>
</evidence>
<dbReference type="InterPro" id="IPR011709">
    <property type="entry name" value="DEAD-box_helicase_OB_fold"/>
</dbReference>
<dbReference type="EC" id="3.6.4.13" evidence="2"/>
<evidence type="ECO:0000259" key="10">
    <source>
        <dbReference type="PROSITE" id="PS51194"/>
    </source>
</evidence>
<proteinExistence type="inferred from homology"/>
<dbReference type="GO" id="GO:0000462">
    <property type="term" value="P:maturation of SSU-rRNA from tricistronic rRNA transcript (SSU-rRNA, 5.8S rRNA, LSU-rRNA)"/>
    <property type="evidence" value="ECO:0007669"/>
    <property type="project" value="TreeGrafter"/>
</dbReference>
<dbReference type="InterPro" id="IPR048333">
    <property type="entry name" value="HA2_WH"/>
</dbReference>
<evidence type="ECO:0000256" key="4">
    <source>
        <dbReference type="ARBA" id="ARBA00022801"/>
    </source>
</evidence>
<dbReference type="Gene3D" id="1.20.120.1080">
    <property type="match status" value="1"/>
</dbReference>
<dbReference type="GO" id="GO:0005524">
    <property type="term" value="F:ATP binding"/>
    <property type="evidence" value="ECO:0007669"/>
    <property type="project" value="UniProtKB-KW"/>
</dbReference>
<keyword evidence="5" id="KW-0347">Helicase</keyword>
<comment type="caution">
    <text evidence="11">The sequence shown here is derived from an EMBL/GenBank/DDBJ whole genome shotgun (WGS) entry which is preliminary data.</text>
</comment>
<dbReference type="InterPro" id="IPR007502">
    <property type="entry name" value="Helicase-assoc_dom"/>
</dbReference>
<reference evidence="11" key="1">
    <citation type="journal article" date="2023" name="BMC Genomics">
        <title>Chromosome-level genome assemblies of Cutaneotrichosporon spp. (Trichosporonales, Basidiomycota) reveal imbalanced evolution between nucleotide sequences and chromosome synteny.</title>
        <authorList>
            <person name="Kobayashi Y."/>
            <person name="Kayamori A."/>
            <person name="Aoki K."/>
            <person name="Shiwa Y."/>
            <person name="Matsutani M."/>
            <person name="Fujita N."/>
            <person name="Sugita T."/>
            <person name="Iwasaki W."/>
            <person name="Tanaka N."/>
            <person name="Takashima M."/>
        </authorList>
    </citation>
    <scope>NUCLEOTIDE SEQUENCE</scope>
    <source>
        <strain evidence="11">HIS016</strain>
    </source>
</reference>
<feature type="compositionally biased region" description="Acidic residues" evidence="8">
    <location>
        <begin position="204"/>
        <end position="216"/>
    </location>
</feature>
<feature type="domain" description="Helicase ATP-binding" evidence="9">
    <location>
        <begin position="475"/>
        <end position="658"/>
    </location>
</feature>
<accession>A0AAD3TWB0</accession>
<dbReference type="SUPFAM" id="SSF52540">
    <property type="entry name" value="P-loop containing nucleoside triphosphate hydrolases"/>
    <property type="match status" value="1"/>
</dbReference>
<dbReference type="PANTHER" id="PTHR18934">
    <property type="entry name" value="ATP-DEPENDENT RNA HELICASE"/>
    <property type="match status" value="1"/>
</dbReference>
<dbReference type="PROSITE" id="PS51192">
    <property type="entry name" value="HELICASE_ATP_BIND_1"/>
    <property type="match status" value="1"/>
</dbReference>
<dbReference type="Pfam" id="PF07717">
    <property type="entry name" value="OB_NTP_bind"/>
    <property type="match status" value="1"/>
</dbReference>
<dbReference type="PROSITE" id="PS51194">
    <property type="entry name" value="HELICASE_CTER"/>
    <property type="match status" value="1"/>
</dbReference>
<dbReference type="GO" id="GO:1990904">
    <property type="term" value="C:ribonucleoprotein complex"/>
    <property type="evidence" value="ECO:0007669"/>
    <property type="project" value="UniProtKB-ARBA"/>
</dbReference>
<evidence type="ECO:0000256" key="8">
    <source>
        <dbReference type="SAM" id="MobiDB-lite"/>
    </source>
</evidence>
<evidence type="ECO:0000256" key="2">
    <source>
        <dbReference type="ARBA" id="ARBA00012552"/>
    </source>
</evidence>
<dbReference type="FunFam" id="3.40.50.300:FF:000637">
    <property type="entry name" value="ATP-dependent RNA helicase DHX37/DHR1"/>
    <property type="match status" value="1"/>
</dbReference>
<dbReference type="GO" id="GO:0003724">
    <property type="term" value="F:RNA helicase activity"/>
    <property type="evidence" value="ECO:0007669"/>
    <property type="project" value="UniProtKB-EC"/>
</dbReference>
<dbReference type="Proteomes" id="UP001222932">
    <property type="component" value="Unassembled WGS sequence"/>
</dbReference>
<evidence type="ECO:0000313" key="11">
    <source>
        <dbReference type="EMBL" id="GMK58123.1"/>
    </source>
</evidence>
<evidence type="ECO:0000256" key="5">
    <source>
        <dbReference type="ARBA" id="ARBA00022806"/>
    </source>
</evidence>
<gene>
    <name evidence="11" type="primary">ECM16</name>
    <name evidence="11" type="ORF">CspeluHIS016_0501550</name>
</gene>
<dbReference type="CDD" id="cd18791">
    <property type="entry name" value="SF2_C_RHA"/>
    <property type="match status" value="1"/>
</dbReference>
<feature type="region of interest" description="Disordered" evidence="8">
    <location>
        <begin position="764"/>
        <end position="784"/>
    </location>
</feature>
<evidence type="ECO:0000259" key="9">
    <source>
        <dbReference type="PROSITE" id="PS51192"/>
    </source>
</evidence>
<dbReference type="PANTHER" id="PTHR18934:SF99">
    <property type="entry name" value="ATP-DEPENDENT RNA HELICASE DHX37-RELATED"/>
    <property type="match status" value="1"/>
</dbReference>
<comment type="catalytic activity">
    <reaction evidence="7">
        <text>ATP + H2O = ADP + phosphate + H(+)</text>
        <dbReference type="Rhea" id="RHEA:13065"/>
        <dbReference type="ChEBI" id="CHEBI:15377"/>
        <dbReference type="ChEBI" id="CHEBI:15378"/>
        <dbReference type="ChEBI" id="CHEBI:30616"/>
        <dbReference type="ChEBI" id="CHEBI:43474"/>
        <dbReference type="ChEBI" id="CHEBI:456216"/>
        <dbReference type="EC" id="3.6.4.13"/>
    </reaction>
</comment>
<keyword evidence="3" id="KW-0547">Nucleotide-binding</keyword>
<organism evidence="11 12">
    <name type="scientific">Cutaneotrichosporon spelunceum</name>
    <dbReference type="NCBI Taxonomy" id="1672016"/>
    <lineage>
        <taxon>Eukaryota</taxon>
        <taxon>Fungi</taxon>
        <taxon>Dikarya</taxon>
        <taxon>Basidiomycota</taxon>
        <taxon>Agaricomycotina</taxon>
        <taxon>Tremellomycetes</taxon>
        <taxon>Trichosporonales</taxon>
        <taxon>Trichosporonaceae</taxon>
        <taxon>Cutaneotrichosporon</taxon>
    </lineage>
</organism>
<dbReference type="Pfam" id="PF00271">
    <property type="entry name" value="Helicase_C"/>
    <property type="match status" value="1"/>
</dbReference>
<dbReference type="FunFam" id="1.20.120.1080:FF:000039">
    <property type="entry name" value="Unplaced genomic scaffold supercont1.1, whole genome shotgun sequence"/>
    <property type="match status" value="1"/>
</dbReference>
<dbReference type="InterPro" id="IPR027417">
    <property type="entry name" value="P-loop_NTPase"/>
</dbReference>
<keyword evidence="6" id="KW-0067">ATP-binding</keyword>
<dbReference type="GO" id="GO:0005730">
    <property type="term" value="C:nucleolus"/>
    <property type="evidence" value="ECO:0007669"/>
    <property type="project" value="TreeGrafter"/>
</dbReference>
<evidence type="ECO:0000256" key="6">
    <source>
        <dbReference type="ARBA" id="ARBA00022840"/>
    </source>
</evidence>
<feature type="domain" description="Helicase C-terminal" evidence="10">
    <location>
        <begin position="738"/>
        <end position="919"/>
    </location>
</feature>
<dbReference type="InterPro" id="IPR001650">
    <property type="entry name" value="Helicase_C-like"/>
</dbReference>
<dbReference type="SMART" id="SM00490">
    <property type="entry name" value="HELICc"/>
    <property type="match status" value="1"/>
</dbReference>